<dbReference type="VEuPathDB" id="ToxoDB:TGP89_359590"/>
<protein>
    <submittedName>
        <fullName evidence="2">Uncharacterized protein</fullName>
    </submittedName>
</protein>
<name>A0A086L1S7_TOXGO</name>
<feature type="region of interest" description="Disordered" evidence="1">
    <location>
        <begin position="1"/>
        <end position="39"/>
    </location>
</feature>
<accession>A0A086L1S7</accession>
<dbReference type="AlphaFoldDB" id="A0A086L1S7"/>
<organism evidence="2 3">
    <name type="scientific">Toxoplasma gondii p89</name>
    <dbReference type="NCBI Taxonomy" id="943119"/>
    <lineage>
        <taxon>Eukaryota</taxon>
        <taxon>Sar</taxon>
        <taxon>Alveolata</taxon>
        <taxon>Apicomplexa</taxon>
        <taxon>Conoidasida</taxon>
        <taxon>Coccidia</taxon>
        <taxon>Eucoccidiorida</taxon>
        <taxon>Eimeriorina</taxon>
        <taxon>Sarcocystidae</taxon>
        <taxon>Toxoplasma</taxon>
    </lineage>
</organism>
<evidence type="ECO:0000256" key="1">
    <source>
        <dbReference type="SAM" id="MobiDB-lite"/>
    </source>
</evidence>
<feature type="compositionally biased region" description="Polar residues" evidence="1">
    <location>
        <begin position="1"/>
        <end position="15"/>
    </location>
</feature>
<evidence type="ECO:0000313" key="2">
    <source>
        <dbReference type="EMBL" id="KFG50595.1"/>
    </source>
</evidence>
<dbReference type="EMBL" id="AEYI02000287">
    <property type="protein sequence ID" value="KFG50595.1"/>
    <property type="molecule type" value="Genomic_DNA"/>
</dbReference>
<proteinExistence type="predicted"/>
<sequence>MELNCDSQTRKSSSGPELREPQRKPPVPADRIPSSGVRVDPSLSTVLCKRARVRISFSSSFQGAASPPASCISGIGPKPRSSKTFLHDTELQSAFSRSPAPRWRRSTFGSPLHIVPGDKLPTGSSLSVLASLLWSCSFPAIKALLANGEECRPREAHADCLEFVFPFSCSFGVPSSRLHI</sequence>
<evidence type="ECO:0000313" key="3">
    <source>
        <dbReference type="Proteomes" id="UP000028828"/>
    </source>
</evidence>
<dbReference type="Proteomes" id="UP000028828">
    <property type="component" value="Unassembled WGS sequence"/>
</dbReference>
<comment type="caution">
    <text evidence="2">The sequence shown here is derived from an EMBL/GenBank/DDBJ whole genome shotgun (WGS) entry which is preliminary data.</text>
</comment>
<reference evidence="2 3" key="1">
    <citation type="submission" date="2014-03" db="EMBL/GenBank/DDBJ databases">
        <authorList>
            <person name="Sibley D."/>
            <person name="Venepally P."/>
            <person name="Karamycheva S."/>
            <person name="Hadjithomas M."/>
            <person name="Khan A."/>
            <person name="Brunk B."/>
            <person name="Roos D."/>
            <person name="Caler E."/>
            <person name="Lorenzi H."/>
        </authorList>
    </citation>
    <scope>NUCLEOTIDE SEQUENCE [LARGE SCALE GENOMIC DNA]</scope>
    <source>
        <strain evidence="3">p89</strain>
    </source>
</reference>
<gene>
    <name evidence="2" type="ORF">TGP89_359590</name>
</gene>